<protein>
    <recommendedName>
        <fullName evidence="6">TVP38/TMEM64 family membrane protein</fullName>
    </recommendedName>
</protein>
<gene>
    <name evidence="8" type="ORF">A11Y_89298</name>
</gene>
<comment type="subcellular location">
    <subcellularLocation>
        <location evidence="1 6">Cell membrane</location>
        <topology evidence="1 6">Multi-pass membrane protein</topology>
    </subcellularLocation>
</comment>
<dbReference type="InterPro" id="IPR015414">
    <property type="entry name" value="TMEM64"/>
</dbReference>
<proteinExistence type="inferred from homology"/>
<comment type="caution">
    <text evidence="8">The sequence shown here is derived from an EMBL/GenBank/DDBJ whole genome shotgun (WGS) entry which is preliminary data.</text>
</comment>
<feature type="domain" description="VTT" evidence="7">
    <location>
        <begin position="60"/>
        <end position="176"/>
    </location>
</feature>
<name>J3JB82_9LACO</name>
<keyword evidence="4 6" id="KW-1133">Transmembrane helix</keyword>
<feature type="transmembrane region" description="Helical" evidence="6">
    <location>
        <begin position="155"/>
        <end position="178"/>
    </location>
</feature>
<evidence type="ECO:0000256" key="2">
    <source>
        <dbReference type="ARBA" id="ARBA00022475"/>
    </source>
</evidence>
<dbReference type="RefSeq" id="WP_003679255.1">
    <property type="nucleotide sequence ID" value="NZ_AKFP01000048.1"/>
</dbReference>
<dbReference type="InterPro" id="IPR032816">
    <property type="entry name" value="VTT_dom"/>
</dbReference>
<evidence type="ECO:0000256" key="4">
    <source>
        <dbReference type="ARBA" id="ARBA00022989"/>
    </source>
</evidence>
<dbReference type="AlphaFoldDB" id="J3JB82"/>
<evidence type="ECO:0000313" key="8">
    <source>
        <dbReference type="EMBL" id="EJN55502.1"/>
    </source>
</evidence>
<dbReference type="EMBL" id="AKFP01000048">
    <property type="protein sequence ID" value="EJN55502.1"/>
    <property type="molecule type" value="Genomic_DNA"/>
</dbReference>
<dbReference type="Pfam" id="PF09335">
    <property type="entry name" value="VTT_dom"/>
    <property type="match status" value="1"/>
</dbReference>
<evidence type="ECO:0000259" key="7">
    <source>
        <dbReference type="Pfam" id="PF09335"/>
    </source>
</evidence>
<accession>J3JB82</accession>
<evidence type="ECO:0000313" key="9">
    <source>
        <dbReference type="Proteomes" id="UP000007271"/>
    </source>
</evidence>
<dbReference type="PANTHER" id="PTHR12677:SF59">
    <property type="entry name" value="GOLGI APPARATUS MEMBRANE PROTEIN TVP38-RELATED"/>
    <property type="match status" value="1"/>
</dbReference>
<reference evidence="8 9" key="1">
    <citation type="submission" date="2012-05" db="EMBL/GenBank/DDBJ databases">
        <title>Complete Genome Sequence of Lactobacillus coryniformis CECT5711.</title>
        <authorList>
            <person name="Rodriguez J.M."/>
        </authorList>
    </citation>
    <scope>NUCLEOTIDE SEQUENCE [LARGE SCALE GENOMIC DNA]</scope>
    <source>
        <strain evidence="9">CECT5711</strain>
    </source>
</reference>
<evidence type="ECO:0000256" key="1">
    <source>
        <dbReference type="ARBA" id="ARBA00004651"/>
    </source>
</evidence>
<dbReference type="STRING" id="1185325.A11Y_89298"/>
<keyword evidence="3 6" id="KW-0812">Transmembrane</keyword>
<evidence type="ECO:0000256" key="3">
    <source>
        <dbReference type="ARBA" id="ARBA00022692"/>
    </source>
</evidence>
<feature type="transmembrane region" description="Helical" evidence="6">
    <location>
        <begin position="184"/>
        <end position="206"/>
    </location>
</feature>
<evidence type="ECO:0000256" key="5">
    <source>
        <dbReference type="ARBA" id="ARBA00023136"/>
    </source>
</evidence>
<dbReference type="PANTHER" id="PTHR12677">
    <property type="entry name" value="GOLGI APPARATUS MEMBRANE PROTEIN TVP38-RELATED"/>
    <property type="match status" value="1"/>
</dbReference>
<comment type="similarity">
    <text evidence="6">Belongs to the TVP38/TMEM64 family.</text>
</comment>
<keyword evidence="5 6" id="KW-0472">Membrane</keyword>
<dbReference type="GO" id="GO:0005886">
    <property type="term" value="C:plasma membrane"/>
    <property type="evidence" value="ECO:0007669"/>
    <property type="project" value="UniProtKB-SubCell"/>
</dbReference>
<feature type="transmembrane region" description="Helical" evidence="6">
    <location>
        <begin position="76"/>
        <end position="96"/>
    </location>
</feature>
<sequence>MKKVILFGTLIGGGVLLFHLTGLTDQLQNVSVMQTWFRQQGLVGYLVFILLCIITAVFMLPGGLLAVIAGVAFGGWLGGSLTVIGSTIGASLSFLLGRTLLKDAIINKYGDQPVFKKVTQGVADNGVAFLILTRLVPIFPYALQSYAYALTPMGFWQFSVISGVTMLPACFIYAYLAADILTQGITWTLSLKFTILGVLLFLLAYIPKKIARHKKMI</sequence>
<feature type="transmembrane region" description="Helical" evidence="6">
    <location>
        <begin position="126"/>
        <end position="143"/>
    </location>
</feature>
<organism evidence="8 9">
    <name type="scientific">Loigolactobacillus coryniformis subsp. coryniformis CECT 5711</name>
    <dbReference type="NCBI Taxonomy" id="1185325"/>
    <lineage>
        <taxon>Bacteria</taxon>
        <taxon>Bacillati</taxon>
        <taxon>Bacillota</taxon>
        <taxon>Bacilli</taxon>
        <taxon>Lactobacillales</taxon>
        <taxon>Lactobacillaceae</taxon>
        <taxon>Loigolactobacillus</taxon>
    </lineage>
</organism>
<dbReference type="Proteomes" id="UP000007271">
    <property type="component" value="Unassembled WGS sequence"/>
</dbReference>
<dbReference type="PATRIC" id="fig|1185325.3.peg.1831"/>
<evidence type="ECO:0000256" key="6">
    <source>
        <dbReference type="RuleBase" id="RU366058"/>
    </source>
</evidence>
<feature type="transmembrane region" description="Helical" evidence="6">
    <location>
        <begin position="42"/>
        <end position="69"/>
    </location>
</feature>
<keyword evidence="2 6" id="KW-1003">Cell membrane</keyword>